<feature type="region of interest" description="Disordered" evidence="1">
    <location>
        <begin position="1"/>
        <end position="32"/>
    </location>
</feature>
<reference evidence="2 3" key="1">
    <citation type="journal article" date="2015" name="Genome Biol.">
        <title>Comparative genomics of Steinernema reveals deeply conserved gene regulatory networks.</title>
        <authorList>
            <person name="Dillman A.R."/>
            <person name="Macchietto M."/>
            <person name="Porter C.F."/>
            <person name="Rogers A."/>
            <person name="Williams B."/>
            <person name="Antoshechkin I."/>
            <person name="Lee M.M."/>
            <person name="Goodwin Z."/>
            <person name="Lu X."/>
            <person name="Lewis E.E."/>
            <person name="Goodrich-Blair H."/>
            <person name="Stock S.P."/>
            <person name="Adams B.J."/>
            <person name="Sternberg P.W."/>
            <person name="Mortazavi A."/>
        </authorList>
    </citation>
    <scope>NUCLEOTIDE SEQUENCE [LARGE SCALE GENOMIC DNA]</scope>
    <source>
        <strain evidence="2 3">ALL</strain>
    </source>
</reference>
<accession>A0A4U5NUW9</accession>
<dbReference type="EMBL" id="AZBU02000003">
    <property type="protein sequence ID" value="TKR87327.1"/>
    <property type="molecule type" value="Genomic_DNA"/>
</dbReference>
<evidence type="ECO:0000313" key="3">
    <source>
        <dbReference type="Proteomes" id="UP000298663"/>
    </source>
</evidence>
<comment type="caution">
    <text evidence="2">The sequence shown here is derived from an EMBL/GenBank/DDBJ whole genome shotgun (WGS) entry which is preliminary data.</text>
</comment>
<dbReference type="AlphaFoldDB" id="A0A4U5NUW9"/>
<dbReference type="Proteomes" id="UP000298663">
    <property type="component" value="Unassembled WGS sequence"/>
</dbReference>
<proteinExistence type="predicted"/>
<gene>
    <name evidence="2" type="ORF">L596_011740</name>
</gene>
<protein>
    <submittedName>
        <fullName evidence="2">Uncharacterized protein</fullName>
    </submittedName>
</protein>
<organism evidence="2 3">
    <name type="scientific">Steinernema carpocapsae</name>
    <name type="common">Entomopathogenic nematode</name>
    <dbReference type="NCBI Taxonomy" id="34508"/>
    <lineage>
        <taxon>Eukaryota</taxon>
        <taxon>Metazoa</taxon>
        <taxon>Ecdysozoa</taxon>
        <taxon>Nematoda</taxon>
        <taxon>Chromadorea</taxon>
        <taxon>Rhabditida</taxon>
        <taxon>Tylenchina</taxon>
        <taxon>Panagrolaimomorpha</taxon>
        <taxon>Strongyloidoidea</taxon>
        <taxon>Steinernematidae</taxon>
        <taxon>Steinernema</taxon>
    </lineage>
</organism>
<feature type="compositionally biased region" description="Polar residues" evidence="1">
    <location>
        <begin position="1"/>
        <end position="11"/>
    </location>
</feature>
<name>A0A4U5NUW9_STECR</name>
<evidence type="ECO:0000313" key="2">
    <source>
        <dbReference type="EMBL" id="TKR87327.1"/>
    </source>
</evidence>
<sequence length="131" mass="14646">MPSCKSSSKIRNSPIAVAPHTTLPRSGTSCQDRRRRILATNVKVVAVKQDPNTSWRNNSQLSMKLKTAPQTKIAFEPESEAATSTAPSVVPHVKLTDIPICLYRYIKLTTFASQERTQIGKMYWTVLTDKK</sequence>
<keyword evidence="3" id="KW-1185">Reference proteome</keyword>
<reference evidence="2 3" key="2">
    <citation type="journal article" date="2019" name="G3 (Bethesda)">
        <title>Hybrid Assembly of the Genome of the Entomopathogenic Nematode Steinernema carpocapsae Identifies the X-Chromosome.</title>
        <authorList>
            <person name="Serra L."/>
            <person name="Macchietto M."/>
            <person name="Macias-Munoz A."/>
            <person name="McGill C.J."/>
            <person name="Rodriguez I.M."/>
            <person name="Rodriguez B."/>
            <person name="Murad R."/>
            <person name="Mortazavi A."/>
        </authorList>
    </citation>
    <scope>NUCLEOTIDE SEQUENCE [LARGE SCALE GENOMIC DNA]</scope>
    <source>
        <strain evidence="2 3">ALL</strain>
    </source>
</reference>
<evidence type="ECO:0000256" key="1">
    <source>
        <dbReference type="SAM" id="MobiDB-lite"/>
    </source>
</evidence>